<dbReference type="AlphaFoldDB" id="A0A1B8GAK7"/>
<dbReference type="GeneID" id="28842437"/>
<gene>
    <name evidence="2" type="ORF">VE01_09051</name>
</gene>
<protein>
    <submittedName>
        <fullName evidence="2">Uncharacterized protein</fullName>
    </submittedName>
</protein>
<evidence type="ECO:0000313" key="3">
    <source>
        <dbReference type="Proteomes" id="UP000091956"/>
    </source>
</evidence>
<dbReference type="RefSeq" id="XP_018126606.1">
    <property type="nucleotide sequence ID" value="XM_018278468.2"/>
</dbReference>
<reference evidence="2 3" key="1">
    <citation type="submission" date="2016-03" db="EMBL/GenBank/DDBJ databases">
        <title>Comparative genomics of Pseudogymnoascus destructans, the fungus causing white-nose syndrome of bats.</title>
        <authorList>
            <person name="Palmer J.M."/>
            <person name="Drees K.P."/>
            <person name="Foster J.T."/>
            <person name="Lindner D.L."/>
        </authorList>
    </citation>
    <scope>NUCLEOTIDE SEQUENCE [LARGE SCALE GENOMIC DNA]</scope>
    <source>
        <strain evidence="2 3">UAMH 10579</strain>
    </source>
</reference>
<dbReference type="Proteomes" id="UP000091956">
    <property type="component" value="Unassembled WGS sequence"/>
</dbReference>
<feature type="transmembrane region" description="Helical" evidence="1">
    <location>
        <begin position="172"/>
        <end position="193"/>
    </location>
</feature>
<sequence length="296" mass="33021">MLSAACTIEPNPDVTGTGIRISIYALALGGRVISFIASQIGNEEDTKELREAIDVTLSVQGLALLFTAVTQAFLNKLTLFHAICVIHLLALLGINLPRQAKYRNVGVLRMYVWLGIKFCASGIFMAFATYIWYTARTFGVQPECNADIIYVVFGISIPATSAALRWIMVGTLLLTAFWSLVGAVLMVCFYAFFSWQARRHPNGWETFRYSEQIPPTSDGETKVEQWMGMIVGVGFNIYAMVSLEQTISRNTIGIGEREWTFGQILSIFMLVGVANESVNFVLAYLDRNERERTHAE</sequence>
<dbReference type="OrthoDB" id="5427664at2759"/>
<evidence type="ECO:0000313" key="2">
    <source>
        <dbReference type="EMBL" id="OBT92873.1"/>
    </source>
</evidence>
<dbReference type="EMBL" id="KV460261">
    <property type="protein sequence ID" value="OBT92873.1"/>
    <property type="molecule type" value="Genomic_DNA"/>
</dbReference>
<keyword evidence="1" id="KW-0812">Transmembrane</keyword>
<keyword evidence="1" id="KW-0472">Membrane</keyword>
<organism evidence="2 3">
    <name type="scientific">Pseudogymnoascus verrucosus</name>
    <dbReference type="NCBI Taxonomy" id="342668"/>
    <lineage>
        <taxon>Eukaryota</taxon>
        <taxon>Fungi</taxon>
        <taxon>Dikarya</taxon>
        <taxon>Ascomycota</taxon>
        <taxon>Pezizomycotina</taxon>
        <taxon>Leotiomycetes</taxon>
        <taxon>Thelebolales</taxon>
        <taxon>Thelebolaceae</taxon>
        <taxon>Pseudogymnoascus</taxon>
    </lineage>
</organism>
<feature type="transmembrane region" description="Helical" evidence="1">
    <location>
        <begin position="79"/>
        <end position="98"/>
    </location>
</feature>
<feature type="transmembrane region" description="Helical" evidence="1">
    <location>
        <begin position="110"/>
        <end position="133"/>
    </location>
</feature>
<accession>A0A1B8GAK7</accession>
<keyword evidence="1" id="KW-1133">Transmembrane helix</keyword>
<feature type="transmembrane region" description="Helical" evidence="1">
    <location>
        <begin position="226"/>
        <end position="243"/>
    </location>
</feature>
<feature type="transmembrane region" description="Helical" evidence="1">
    <location>
        <begin position="148"/>
        <end position="167"/>
    </location>
</feature>
<reference evidence="3" key="2">
    <citation type="journal article" date="2018" name="Nat. Commun.">
        <title>Extreme sensitivity to ultraviolet light in the fungal pathogen causing white-nose syndrome of bats.</title>
        <authorList>
            <person name="Palmer J.M."/>
            <person name="Drees K.P."/>
            <person name="Foster J.T."/>
            <person name="Lindner D.L."/>
        </authorList>
    </citation>
    <scope>NUCLEOTIDE SEQUENCE [LARGE SCALE GENOMIC DNA]</scope>
    <source>
        <strain evidence="3">UAMH 10579</strain>
    </source>
</reference>
<feature type="transmembrane region" description="Helical" evidence="1">
    <location>
        <begin position="264"/>
        <end position="285"/>
    </location>
</feature>
<proteinExistence type="predicted"/>
<evidence type="ECO:0000256" key="1">
    <source>
        <dbReference type="SAM" id="Phobius"/>
    </source>
</evidence>
<name>A0A1B8GAK7_9PEZI</name>
<keyword evidence="3" id="KW-1185">Reference proteome</keyword>